<dbReference type="GO" id="GO:0016192">
    <property type="term" value="P:vesicle-mediated transport"/>
    <property type="evidence" value="ECO:0007669"/>
    <property type="project" value="InterPro"/>
</dbReference>
<dbReference type="GO" id="GO:0006623">
    <property type="term" value="P:protein targeting to vacuole"/>
    <property type="evidence" value="ECO:0007669"/>
    <property type="project" value="InterPro"/>
</dbReference>
<dbReference type="Proteomes" id="UP000013827">
    <property type="component" value="Unassembled WGS sequence"/>
</dbReference>
<dbReference type="AlphaFoldDB" id="A0A0D3J665"/>
<dbReference type="GeneID" id="17264546"/>
<evidence type="ECO:0000259" key="1">
    <source>
        <dbReference type="Pfam" id="PF19036"/>
    </source>
</evidence>
<dbReference type="eggNOG" id="KOG0997">
    <property type="taxonomic scope" value="Eukaryota"/>
</dbReference>
<organism evidence="3 4">
    <name type="scientific">Emiliania huxleyi (strain CCMP1516)</name>
    <dbReference type="NCBI Taxonomy" id="280463"/>
    <lineage>
        <taxon>Eukaryota</taxon>
        <taxon>Haptista</taxon>
        <taxon>Haptophyta</taxon>
        <taxon>Prymnesiophyceae</taxon>
        <taxon>Isochrysidales</taxon>
        <taxon>Noelaerhabdaceae</taxon>
        <taxon>Emiliania</taxon>
    </lineage>
</organism>
<evidence type="ECO:0000313" key="3">
    <source>
        <dbReference type="EnsemblProtists" id="EOD19000"/>
    </source>
</evidence>
<dbReference type="InterPro" id="IPR004353">
    <property type="entry name" value="Mon1"/>
</dbReference>
<feature type="domain" description="FUZ/MON1/HPS1 third Longin" evidence="2">
    <location>
        <begin position="189"/>
        <end position="292"/>
    </location>
</feature>
<dbReference type="KEGG" id="ehx:EMIHUDRAFT_243403"/>
<protein>
    <recommendedName>
        <fullName evidence="5">Vacuolar fusion protein MON1 homolog</fullName>
    </recommendedName>
</protein>
<dbReference type="PaxDb" id="2903-EOD19000"/>
<keyword evidence="4" id="KW-1185">Reference proteome</keyword>
<dbReference type="Pfam" id="PF19038">
    <property type="entry name" value="Fuz_longin_3"/>
    <property type="match status" value="1"/>
</dbReference>
<dbReference type="PANTHER" id="PTHR13027">
    <property type="entry name" value="SAND PROTEIN-RELATED"/>
    <property type="match status" value="1"/>
</dbReference>
<dbReference type="PANTHER" id="PTHR13027:SF7">
    <property type="entry name" value="VACUOLAR FUSION PROTEIN MON1 HOMOLOG"/>
    <property type="match status" value="1"/>
</dbReference>
<dbReference type="Pfam" id="PF19036">
    <property type="entry name" value="Fuz_longin_1"/>
    <property type="match status" value="1"/>
</dbReference>
<dbReference type="HOGENOM" id="CLU_014574_3_0_1"/>
<evidence type="ECO:0008006" key="5">
    <source>
        <dbReference type="Google" id="ProtNLM"/>
    </source>
</evidence>
<feature type="domain" description="FUZ/MON1/HPS1 first Longin" evidence="1">
    <location>
        <begin position="23"/>
        <end position="143"/>
    </location>
</feature>
<dbReference type="InterPro" id="IPR043970">
    <property type="entry name" value="FUZ/MON1/HPS1_longin_3"/>
</dbReference>
<proteinExistence type="predicted"/>
<dbReference type="InterPro" id="IPR043972">
    <property type="entry name" value="FUZ/MON1/HPS1_longin_1"/>
</dbReference>
<dbReference type="RefSeq" id="XP_005771429.1">
    <property type="nucleotide sequence ID" value="XM_005771372.1"/>
</dbReference>
<name>A0A0D3J665_EMIH1</name>
<reference evidence="4" key="1">
    <citation type="journal article" date="2013" name="Nature">
        <title>Pan genome of the phytoplankton Emiliania underpins its global distribution.</title>
        <authorList>
            <person name="Read B.A."/>
            <person name="Kegel J."/>
            <person name="Klute M.J."/>
            <person name="Kuo A."/>
            <person name="Lefebvre S.C."/>
            <person name="Maumus F."/>
            <person name="Mayer C."/>
            <person name="Miller J."/>
            <person name="Monier A."/>
            <person name="Salamov A."/>
            <person name="Young J."/>
            <person name="Aguilar M."/>
            <person name="Claverie J.M."/>
            <person name="Frickenhaus S."/>
            <person name="Gonzalez K."/>
            <person name="Herman E.K."/>
            <person name="Lin Y.C."/>
            <person name="Napier J."/>
            <person name="Ogata H."/>
            <person name="Sarno A.F."/>
            <person name="Shmutz J."/>
            <person name="Schroeder D."/>
            <person name="de Vargas C."/>
            <person name="Verret F."/>
            <person name="von Dassow P."/>
            <person name="Valentin K."/>
            <person name="Van de Peer Y."/>
            <person name="Wheeler G."/>
            <person name="Dacks J.B."/>
            <person name="Delwiche C.F."/>
            <person name="Dyhrman S.T."/>
            <person name="Glockner G."/>
            <person name="John U."/>
            <person name="Richards T."/>
            <person name="Worden A.Z."/>
            <person name="Zhang X."/>
            <person name="Grigoriev I.V."/>
            <person name="Allen A.E."/>
            <person name="Bidle K."/>
            <person name="Borodovsky M."/>
            <person name="Bowler C."/>
            <person name="Brownlee C."/>
            <person name="Cock J.M."/>
            <person name="Elias M."/>
            <person name="Gladyshev V.N."/>
            <person name="Groth M."/>
            <person name="Guda C."/>
            <person name="Hadaegh A."/>
            <person name="Iglesias-Rodriguez M.D."/>
            <person name="Jenkins J."/>
            <person name="Jones B.M."/>
            <person name="Lawson T."/>
            <person name="Leese F."/>
            <person name="Lindquist E."/>
            <person name="Lobanov A."/>
            <person name="Lomsadze A."/>
            <person name="Malik S.B."/>
            <person name="Marsh M.E."/>
            <person name="Mackinder L."/>
            <person name="Mock T."/>
            <person name="Mueller-Roeber B."/>
            <person name="Pagarete A."/>
            <person name="Parker M."/>
            <person name="Probert I."/>
            <person name="Quesneville H."/>
            <person name="Raines C."/>
            <person name="Rensing S.A."/>
            <person name="Riano-Pachon D.M."/>
            <person name="Richier S."/>
            <person name="Rokitta S."/>
            <person name="Shiraiwa Y."/>
            <person name="Soanes D.M."/>
            <person name="van der Giezen M."/>
            <person name="Wahlund T.M."/>
            <person name="Williams B."/>
            <person name="Wilson W."/>
            <person name="Wolfe G."/>
            <person name="Wurch L.L."/>
        </authorList>
    </citation>
    <scope>NUCLEOTIDE SEQUENCE</scope>
</reference>
<evidence type="ECO:0000259" key="2">
    <source>
        <dbReference type="Pfam" id="PF19038"/>
    </source>
</evidence>
<evidence type="ECO:0000313" key="4">
    <source>
        <dbReference type="Proteomes" id="UP000013827"/>
    </source>
</evidence>
<dbReference type="EnsemblProtists" id="EOD19000">
    <property type="protein sequence ID" value="EOD19000"/>
    <property type="gene ID" value="EMIHUDRAFT_243403"/>
</dbReference>
<accession>A0A0D3J665</accession>
<sequence>MSDQAQADSHSDSLCSSQVRGGRHLLVLSSAGKPIFSLQHGDETSVADLAALVAAIVSFVQRGGDEIRHVRAGATSLAFLVRGPLYLVASSSCGDTVPYLSRQLAALHAQLLSVLTSKVEEVFARNAGFDLRSLLGGTDRALQRMLRGATSSPSLLLQAPPAMRAPPALRGELTRRLRRNRPAPLLFALLHYAYTATSLGQSISPLLPAGSPYAEPAALERLLRRYQRAQARTHAKGRDGPAHEYFAASDSELVVAWRGAGFELYVALWPLIQLPAAAAACSQLLRWLRREEKALFLTYTKY</sequence>
<dbReference type="PRINTS" id="PR01546">
    <property type="entry name" value="YEAST73DUF"/>
</dbReference>
<reference evidence="3" key="2">
    <citation type="submission" date="2024-10" db="UniProtKB">
        <authorList>
            <consortium name="EnsemblProtists"/>
        </authorList>
    </citation>
    <scope>IDENTIFICATION</scope>
</reference>
<dbReference type="STRING" id="2903.R1DWY3"/>